<accession>A0A078ATI8</accession>
<dbReference type="EMBL" id="CCKQ01014020">
    <property type="protein sequence ID" value="CDW85750.1"/>
    <property type="molecule type" value="Genomic_DNA"/>
</dbReference>
<keyword evidence="2" id="KW-1185">Reference proteome</keyword>
<sequence length="674" mass="79121">MEQFQDSKVYLLREDSLIKRKQIDENDLHISGGKYKGGDHEVIRKLRLPQVNAAISKLSETVNRQKHQSVLRERPNQLEVIQTQQLKKLSSQIKFDKNSDSVLSPERQKLSPYPINRRKSSLIISKLKSIHKKLIRESKISVNNSILNDVLPALENKKDFNKLHIDIVQKVINPGYNYNQTQNQTRFSKEFQKPQLNNQKSQSQSDINQIFNTRQQTSKNSKQNRKVSKKDIEISANGLNIDQMLEKQLFDNESQQLIKSDLSQMPQSLLKTQNKQKQQRKLQYISKDQNSLLLSQLGRSDLTTFCEGFETSKPITLEREGSIIETDHNMNLFQSPQTFDEFLTESNKKSARINGQTRNLESQIKFLSSPNEDQENQFFSFNKKNQNMQIQDINIAQNQTKRYQNYNDHQIASQALDNFEILRNGFGNSTQTLHNNQKLRKFLNKLSQLENKSLNCSKTKLDKGGYHRRLASDQSTKYQNAINSYELLQNLIPEKPHDYEVILDEFRLKQEKIRKIIDHQINKEKDLLQFKYDISNPAKQMLDQSLMRKDVSILLVNMDKVKLFRNLAVNNENENLSIIDQSMKIQQEYRASHDEMTFNNISYGNNLQRSRISSYHSNQIDHQKELNQSQILYNINRKRQNRRRHFSVNQHNMLLQPLHSQQLNELLIKQQQIA</sequence>
<name>A0A078ATI8_STYLE</name>
<organism evidence="1 2">
    <name type="scientific">Stylonychia lemnae</name>
    <name type="common">Ciliate</name>
    <dbReference type="NCBI Taxonomy" id="5949"/>
    <lineage>
        <taxon>Eukaryota</taxon>
        <taxon>Sar</taxon>
        <taxon>Alveolata</taxon>
        <taxon>Ciliophora</taxon>
        <taxon>Intramacronucleata</taxon>
        <taxon>Spirotrichea</taxon>
        <taxon>Stichotrichia</taxon>
        <taxon>Sporadotrichida</taxon>
        <taxon>Oxytrichidae</taxon>
        <taxon>Stylonychinae</taxon>
        <taxon>Stylonychia</taxon>
    </lineage>
</organism>
<dbReference type="InParanoid" id="A0A078ATI8"/>
<evidence type="ECO:0000313" key="1">
    <source>
        <dbReference type="EMBL" id="CDW85750.1"/>
    </source>
</evidence>
<reference evidence="1 2" key="1">
    <citation type="submission" date="2014-06" db="EMBL/GenBank/DDBJ databases">
        <authorList>
            <person name="Swart Estienne"/>
        </authorList>
    </citation>
    <scope>NUCLEOTIDE SEQUENCE [LARGE SCALE GENOMIC DNA]</scope>
    <source>
        <strain evidence="1 2">130c</strain>
    </source>
</reference>
<proteinExistence type="predicted"/>
<evidence type="ECO:0000313" key="2">
    <source>
        <dbReference type="Proteomes" id="UP000039865"/>
    </source>
</evidence>
<gene>
    <name evidence="1" type="primary">Contig14890.g15858</name>
    <name evidence="1" type="ORF">STYLEM_14837</name>
</gene>
<dbReference type="Proteomes" id="UP000039865">
    <property type="component" value="Unassembled WGS sequence"/>
</dbReference>
<dbReference type="AlphaFoldDB" id="A0A078ATI8"/>
<protein>
    <submittedName>
        <fullName evidence="1">Uncharacterized protein</fullName>
    </submittedName>
</protein>